<dbReference type="InterPro" id="IPR054216">
    <property type="entry name" value="DUF6930"/>
</dbReference>
<sequence length="547" mass="62030">MITLTPSTCRRLQQLPQPGESIWEGERRALPIALRPGSGPSGSAPECILWVDGSEGAVRSMDMVSSQVGPEAIVRALIKAMEAPSAPSQPSRPQKIVVCDREIQFYLRGVLQNLDIVIEYRPQLPLIDHLFQQMAQEVAQHPPQIPPEYLTFLSKSAKKIWQIQPWQTLAEHQILSVQLNQWDIENFYVSILGMLGEEYGILLYRSLDSLKQFRQAVIEHKTMQDIETALFHQDCFFITFDLKDDSAFAELAEEEYILDLLSWSEIEPSFGVIHPLEGLRTTLYDREPVAMMVALEALHRFFKSTQNSLDLETFTSIEQRYRISLPKTDADQKSSLLVKVETLPEVALELDAMMKSSAGDEEDEEVNFPLVQDDLIPENALCRLDILPWETWESLSKQIEFNSAAPEEIRGMGQGLPVVIIQTSKRNAKILIEDLQMFDGLDGIGFNLGEDPYTDTTFDLGILQTGDGDLYLFDEFELTAAHQKNRKKWEAQCRKLQGYCGLIIAMGMRGKSRGNPQAKDMLALFEAKFLSVEDLKLGILKKNRYLL</sequence>
<evidence type="ECO:0000313" key="3">
    <source>
        <dbReference type="EMBL" id="MDJ1167923.1"/>
    </source>
</evidence>
<reference evidence="3 4" key="1">
    <citation type="submission" date="2023-01" db="EMBL/GenBank/DDBJ databases">
        <title>Novel diversity within Roseofilum (Cyanobacteria; Desertifilaceae) from marine benthic mats with descriptions of four novel species.</title>
        <authorList>
            <person name="Wang Y."/>
            <person name="Berthold D.E."/>
            <person name="Hu J."/>
            <person name="Lefler F.W."/>
            <person name="Laughinghouse H.D. IV."/>
        </authorList>
    </citation>
    <scope>NUCLEOTIDE SEQUENCE [LARGE SCALE GENOMIC DNA]</scope>
    <source>
        <strain evidence="3 4">BLCC-M154</strain>
    </source>
</reference>
<accession>A0ABT7ALZ7</accession>
<dbReference type="RefSeq" id="WP_283751691.1">
    <property type="nucleotide sequence ID" value="NZ_JAQOSP010000005.1"/>
</dbReference>
<evidence type="ECO:0000313" key="4">
    <source>
        <dbReference type="Proteomes" id="UP001235303"/>
    </source>
</evidence>
<name>A0ABT7ALZ7_9CYAN</name>
<proteinExistence type="predicted"/>
<feature type="domain" description="DUF6930" evidence="1">
    <location>
        <begin position="8"/>
        <end position="134"/>
    </location>
</feature>
<dbReference type="Pfam" id="PF23988">
    <property type="entry name" value="DUF7309"/>
    <property type="match status" value="1"/>
</dbReference>
<gene>
    <name evidence="3" type="ORF">PMG71_00615</name>
</gene>
<dbReference type="InterPro" id="IPR055733">
    <property type="entry name" value="DUF7309"/>
</dbReference>
<organism evidence="3 4">
    <name type="scientific">Roseofilum acuticapitatum BLCC-M154</name>
    <dbReference type="NCBI Taxonomy" id="3022444"/>
    <lineage>
        <taxon>Bacteria</taxon>
        <taxon>Bacillati</taxon>
        <taxon>Cyanobacteriota</taxon>
        <taxon>Cyanophyceae</taxon>
        <taxon>Desertifilales</taxon>
        <taxon>Desertifilaceae</taxon>
        <taxon>Roseofilum</taxon>
        <taxon>Roseofilum acuticapitatum</taxon>
    </lineage>
</organism>
<feature type="domain" description="DUF7309" evidence="2">
    <location>
        <begin position="155"/>
        <end position="245"/>
    </location>
</feature>
<dbReference type="EMBL" id="JAQOSP010000005">
    <property type="protein sequence ID" value="MDJ1167923.1"/>
    <property type="molecule type" value="Genomic_DNA"/>
</dbReference>
<dbReference type="Pfam" id="PF22007">
    <property type="entry name" value="DUF6930"/>
    <property type="match status" value="1"/>
</dbReference>
<protein>
    <submittedName>
        <fullName evidence="3">Uncharacterized protein</fullName>
    </submittedName>
</protein>
<dbReference type="Proteomes" id="UP001235303">
    <property type="component" value="Unassembled WGS sequence"/>
</dbReference>
<keyword evidence="4" id="KW-1185">Reference proteome</keyword>
<evidence type="ECO:0000259" key="1">
    <source>
        <dbReference type="Pfam" id="PF22007"/>
    </source>
</evidence>
<evidence type="ECO:0000259" key="2">
    <source>
        <dbReference type="Pfam" id="PF23988"/>
    </source>
</evidence>
<comment type="caution">
    <text evidence="3">The sequence shown here is derived from an EMBL/GenBank/DDBJ whole genome shotgun (WGS) entry which is preliminary data.</text>
</comment>